<comment type="caution">
    <text evidence="2">The sequence shown here is derived from an EMBL/GenBank/DDBJ whole genome shotgun (WGS) entry which is preliminary data.</text>
</comment>
<evidence type="ECO:0000313" key="2">
    <source>
        <dbReference type="EMBL" id="MFC0563341.1"/>
    </source>
</evidence>
<sequence length="161" mass="17265">MIMGLSRRGRRAERGSVTVEVAILAPVFILLLGLAVTAGRAAVARSVVDSAAHDAARAASVARTREDAMAEGRRRVAEVLADEGIQCSPAASVTLTGRLPDGRDITLDDAFDPWRVGELVFVVATVRCTVPLSDLWMPGTPGRITVVRDFVSPIDRFRGRQ</sequence>
<keyword evidence="3" id="KW-1185">Reference proteome</keyword>
<protein>
    <submittedName>
        <fullName evidence="2">TadE/TadG family type IV pilus assembly protein</fullName>
    </submittedName>
</protein>
<dbReference type="Pfam" id="PF07811">
    <property type="entry name" value="TadE"/>
    <property type="match status" value="1"/>
</dbReference>
<dbReference type="Proteomes" id="UP001589894">
    <property type="component" value="Unassembled WGS sequence"/>
</dbReference>
<gene>
    <name evidence="2" type="ORF">ACFFHU_04060</name>
</gene>
<dbReference type="EMBL" id="JBHLUE010000002">
    <property type="protein sequence ID" value="MFC0563341.1"/>
    <property type="molecule type" value="Genomic_DNA"/>
</dbReference>
<evidence type="ECO:0000313" key="3">
    <source>
        <dbReference type="Proteomes" id="UP001589894"/>
    </source>
</evidence>
<name>A0ABV6NRD7_9ACTN</name>
<evidence type="ECO:0000259" key="1">
    <source>
        <dbReference type="Pfam" id="PF07811"/>
    </source>
</evidence>
<proteinExistence type="predicted"/>
<feature type="domain" description="TadE-like" evidence="1">
    <location>
        <begin position="15"/>
        <end position="57"/>
    </location>
</feature>
<accession>A0ABV6NRD7</accession>
<dbReference type="InterPro" id="IPR012495">
    <property type="entry name" value="TadE-like_dom"/>
</dbReference>
<organism evidence="2 3">
    <name type="scientific">Plantactinospora siamensis</name>
    <dbReference type="NCBI Taxonomy" id="555372"/>
    <lineage>
        <taxon>Bacteria</taxon>
        <taxon>Bacillati</taxon>
        <taxon>Actinomycetota</taxon>
        <taxon>Actinomycetes</taxon>
        <taxon>Micromonosporales</taxon>
        <taxon>Micromonosporaceae</taxon>
        <taxon>Plantactinospora</taxon>
    </lineage>
</organism>
<reference evidence="2 3" key="1">
    <citation type="submission" date="2024-09" db="EMBL/GenBank/DDBJ databases">
        <authorList>
            <person name="Sun Q."/>
            <person name="Mori K."/>
        </authorList>
    </citation>
    <scope>NUCLEOTIDE SEQUENCE [LARGE SCALE GENOMIC DNA]</scope>
    <source>
        <strain evidence="2 3">TBRC 2205</strain>
    </source>
</reference>